<keyword evidence="9" id="KW-0032">Aminotransferase</keyword>
<dbReference type="PANTHER" id="PTHR11808:SF80">
    <property type="entry name" value="CYSTATHIONINE GAMMA-LYASE"/>
    <property type="match status" value="1"/>
</dbReference>
<keyword evidence="2 7" id="KW-0663">Pyridoxal phosphate</keyword>
<evidence type="ECO:0000256" key="1">
    <source>
        <dbReference type="ARBA" id="ARBA00001933"/>
    </source>
</evidence>
<dbReference type="Pfam" id="PF01053">
    <property type="entry name" value="Cys_Met_Meta_PP"/>
    <property type="match status" value="1"/>
</dbReference>
<dbReference type="PIRSF" id="PIRSF001434">
    <property type="entry name" value="CGS"/>
    <property type="match status" value="1"/>
</dbReference>
<proteinExistence type="inferred from homology"/>
<dbReference type="Gene3D" id="3.90.1150.10">
    <property type="entry name" value="Aspartate Aminotransferase, domain 1"/>
    <property type="match status" value="1"/>
</dbReference>
<evidence type="ECO:0000256" key="5">
    <source>
        <dbReference type="ARBA" id="ARBA00048780"/>
    </source>
</evidence>
<dbReference type="AlphaFoldDB" id="A0A9D2LQS8"/>
<dbReference type="Proteomes" id="UP000823842">
    <property type="component" value="Unassembled WGS sequence"/>
</dbReference>
<reference evidence="9" key="2">
    <citation type="submission" date="2021-04" db="EMBL/GenBank/DDBJ databases">
        <authorList>
            <person name="Gilroy R."/>
        </authorList>
    </citation>
    <scope>NUCLEOTIDE SEQUENCE</scope>
    <source>
        <strain evidence="9">ChiSjej1B19-5720</strain>
    </source>
</reference>
<dbReference type="InterPro" id="IPR015421">
    <property type="entry name" value="PyrdxlP-dep_Trfase_major"/>
</dbReference>
<dbReference type="SUPFAM" id="SSF53383">
    <property type="entry name" value="PLP-dependent transferases"/>
    <property type="match status" value="1"/>
</dbReference>
<dbReference type="GO" id="GO:0030170">
    <property type="term" value="F:pyridoxal phosphate binding"/>
    <property type="evidence" value="ECO:0007669"/>
    <property type="project" value="InterPro"/>
</dbReference>
<evidence type="ECO:0000256" key="7">
    <source>
        <dbReference type="PIRSR" id="PIRSR001434-2"/>
    </source>
</evidence>
<dbReference type="Gene3D" id="3.40.640.10">
    <property type="entry name" value="Type I PLP-dependent aspartate aminotransferase-like (Major domain)"/>
    <property type="match status" value="1"/>
</dbReference>
<feature type="modified residue" description="N6-(pyridoxal phosphate)lysine" evidence="7">
    <location>
        <position position="206"/>
    </location>
</feature>
<evidence type="ECO:0000313" key="10">
    <source>
        <dbReference type="Proteomes" id="UP000823842"/>
    </source>
</evidence>
<dbReference type="GO" id="GO:0018826">
    <property type="term" value="F:methionine gamma-lyase activity"/>
    <property type="evidence" value="ECO:0007669"/>
    <property type="project" value="UniProtKB-EC"/>
</dbReference>
<evidence type="ECO:0000256" key="8">
    <source>
        <dbReference type="RuleBase" id="RU362118"/>
    </source>
</evidence>
<comment type="similarity">
    <text evidence="8">Belongs to the trans-sulfuration enzymes family.</text>
</comment>
<dbReference type="GO" id="GO:0005737">
    <property type="term" value="C:cytoplasm"/>
    <property type="evidence" value="ECO:0007669"/>
    <property type="project" value="TreeGrafter"/>
</dbReference>
<protein>
    <recommendedName>
        <fullName evidence="3">homocysteine desulfhydrase</fullName>
        <ecNumber evidence="3">4.4.1.2</ecNumber>
    </recommendedName>
    <alternativeName>
        <fullName evidence="4">Homocysteine desulfhydrase</fullName>
    </alternativeName>
</protein>
<evidence type="ECO:0000256" key="4">
    <source>
        <dbReference type="ARBA" id="ARBA00047199"/>
    </source>
</evidence>
<accession>A0A9D2LQS8</accession>
<comment type="caution">
    <text evidence="9">The sequence shown here is derived from an EMBL/GenBank/DDBJ whole genome shotgun (WGS) entry which is preliminary data.</text>
</comment>
<evidence type="ECO:0000256" key="6">
    <source>
        <dbReference type="ARBA" id="ARBA00052699"/>
    </source>
</evidence>
<dbReference type="PANTHER" id="PTHR11808">
    <property type="entry name" value="TRANS-SULFURATION ENZYME FAMILY MEMBER"/>
    <property type="match status" value="1"/>
</dbReference>
<evidence type="ECO:0000313" key="9">
    <source>
        <dbReference type="EMBL" id="HJB27530.1"/>
    </source>
</evidence>
<name>A0A9D2LQS8_9FIRM</name>
<reference evidence="9" key="1">
    <citation type="journal article" date="2021" name="PeerJ">
        <title>Extensive microbial diversity within the chicken gut microbiome revealed by metagenomics and culture.</title>
        <authorList>
            <person name="Gilroy R."/>
            <person name="Ravi A."/>
            <person name="Getino M."/>
            <person name="Pursley I."/>
            <person name="Horton D.L."/>
            <person name="Alikhan N.F."/>
            <person name="Baker D."/>
            <person name="Gharbi K."/>
            <person name="Hall N."/>
            <person name="Watson M."/>
            <person name="Adriaenssens E.M."/>
            <person name="Foster-Nyarko E."/>
            <person name="Jarju S."/>
            <person name="Secka A."/>
            <person name="Antonio M."/>
            <person name="Oren A."/>
            <person name="Chaudhuri R.R."/>
            <person name="La Ragione R."/>
            <person name="Hildebrand F."/>
            <person name="Pallen M.J."/>
        </authorList>
    </citation>
    <scope>NUCLEOTIDE SEQUENCE</scope>
    <source>
        <strain evidence="9">ChiSjej1B19-5720</strain>
    </source>
</reference>
<organism evidence="9 10">
    <name type="scientific">Candidatus Blautia faecavium</name>
    <dbReference type="NCBI Taxonomy" id="2838487"/>
    <lineage>
        <taxon>Bacteria</taxon>
        <taxon>Bacillati</taxon>
        <taxon>Bacillota</taxon>
        <taxon>Clostridia</taxon>
        <taxon>Lachnospirales</taxon>
        <taxon>Lachnospiraceae</taxon>
        <taxon>Blautia</taxon>
    </lineage>
</organism>
<evidence type="ECO:0000256" key="3">
    <source>
        <dbReference type="ARBA" id="ARBA00047175"/>
    </source>
</evidence>
<dbReference type="FunFam" id="3.40.640.10:FF:000046">
    <property type="entry name" value="Cystathionine gamma-lyase"/>
    <property type="match status" value="1"/>
</dbReference>
<dbReference type="GO" id="GO:0047982">
    <property type="term" value="F:homocysteine desulfhydrase activity"/>
    <property type="evidence" value="ECO:0007669"/>
    <property type="project" value="UniProtKB-EC"/>
</dbReference>
<gene>
    <name evidence="9" type="ORF">IAA06_01895</name>
</gene>
<evidence type="ECO:0000256" key="2">
    <source>
        <dbReference type="ARBA" id="ARBA00022898"/>
    </source>
</evidence>
<comment type="cofactor">
    <cofactor evidence="1 8">
        <name>pyridoxal 5'-phosphate</name>
        <dbReference type="ChEBI" id="CHEBI:597326"/>
    </cofactor>
</comment>
<keyword evidence="9" id="KW-0808">Transferase</keyword>
<dbReference type="EMBL" id="DWYZ01000044">
    <property type="protein sequence ID" value="HJB27530.1"/>
    <property type="molecule type" value="Genomic_DNA"/>
</dbReference>
<dbReference type="InterPro" id="IPR015422">
    <property type="entry name" value="PyrdxlP-dep_Trfase_small"/>
</dbReference>
<comment type="catalytic activity">
    <reaction evidence="5">
        <text>L-homocysteine + H2O = 2-oxobutanoate + hydrogen sulfide + NH4(+) + H(+)</text>
        <dbReference type="Rhea" id="RHEA:14501"/>
        <dbReference type="ChEBI" id="CHEBI:15377"/>
        <dbReference type="ChEBI" id="CHEBI:15378"/>
        <dbReference type="ChEBI" id="CHEBI:16763"/>
        <dbReference type="ChEBI" id="CHEBI:28938"/>
        <dbReference type="ChEBI" id="CHEBI:29919"/>
        <dbReference type="ChEBI" id="CHEBI:58199"/>
        <dbReference type="EC" id="4.4.1.2"/>
    </reaction>
    <physiologicalReaction direction="left-to-right" evidence="5">
        <dbReference type="Rhea" id="RHEA:14502"/>
    </physiologicalReaction>
</comment>
<dbReference type="InterPro" id="IPR000277">
    <property type="entry name" value="Cys/Met-Metab_PyrdxlP-dep_enz"/>
</dbReference>
<dbReference type="CDD" id="cd00614">
    <property type="entry name" value="CGS_like"/>
    <property type="match status" value="1"/>
</dbReference>
<dbReference type="InterPro" id="IPR015424">
    <property type="entry name" value="PyrdxlP-dep_Trfase"/>
</dbReference>
<dbReference type="GO" id="GO:0019346">
    <property type="term" value="P:transsulfuration"/>
    <property type="evidence" value="ECO:0007669"/>
    <property type="project" value="InterPro"/>
</dbReference>
<dbReference type="EC" id="4.4.1.2" evidence="3"/>
<comment type="catalytic activity">
    <reaction evidence="6">
        <text>L-methionine + H2O = methanethiol + 2-oxobutanoate + NH4(+)</text>
        <dbReference type="Rhea" id="RHEA:23800"/>
        <dbReference type="ChEBI" id="CHEBI:15377"/>
        <dbReference type="ChEBI" id="CHEBI:16007"/>
        <dbReference type="ChEBI" id="CHEBI:16763"/>
        <dbReference type="ChEBI" id="CHEBI:28938"/>
        <dbReference type="ChEBI" id="CHEBI:57844"/>
        <dbReference type="EC" id="4.4.1.11"/>
    </reaction>
    <physiologicalReaction direction="left-to-right" evidence="6">
        <dbReference type="Rhea" id="RHEA:23801"/>
    </physiologicalReaction>
</comment>
<dbReference type="GO" id="GO:0008483">
    <property type="term" value="F:transaminase activity"/>
    <property type="evidence" value="ECO:0007669"/>
    <property type="project" value="UniProtKB-KW"/>
</dbReference>
<sequence>MNEDLLALTHTADEYDRYMHAVVPPVFMNSLHVYEKFEDYCNVDVFKDDEYVYGRSSNPTVHILERKIAALEHGSRAVVFSSGMAACTAAIMATCKAGSHLVCMKDIYQPIKRFLKTVGIPRLNFSVTYVSGNDIQEIEDAIQDNTSLMILESPATFVFRVVDLKAITDIAKKHNVKTYIDNTCLTPIFQKPLDLGVDIVMHTMSKYIGGHSDIIGGVLVSKDEELMRRIMSEMREWFGGILGPMEGWLAIRGLRTLEARMKRHQEIAMAVADFLEKSDKVKQVNYTGLASHPQADIIKRQQMGHSSLMSIVLDAPAEKAVEFIDHLHLFGKGCSWGGFESLALCPLYKESQEELAVLGADRGLIRLYCGLEGEENLLEDIEAALKLL</sequence>